<dbReference type="Proteomes" id="UP000248627">
    <property type="component" value="Unassembled WGS sequence"/>
</dbReference>
<dbReference type="InterPro" id="IPR008927">
    <property type="entry name" value="6-PGluconate_DH-like_C_sf"/>
</dbReference>
<dbReference type="GO" id="GO:0008977">
    <property type="term" value="F:prephenate dehydrogenase (NAD+) activity"/>
    <property type="evidence" value="ECO:0007669"/>
    <property type="project" value="InterPro"/>
</dbReference>
<evidence type="ECO:0000259" key="4">
    <source>
        <dbReference type="PROSITE" id="PS51176"/>
    </source>
</evidence>
<dbReference type="Gene3D" id="3.40.50.720">
    <property type="entry name" value="NAD(P)-binding Rossmann-like Domain"/>
    <property type="match status" value="1"/>
</dbReference>
<reference evidence="5 6" key="1">
    <citation type="submission" date="2018-01" db="EMBL/GenBank/DDBJ databases">
        <title>Draft genome sequence of Jishengella endophytica.</title>
        <authorList>
            <person name="Sahin N."/>
            <person name="Ay H."/>
            <person name="Saygin H."/>
        </authorList>
    </citation>
    <scope>NUCLEOTIDE SEQUENCE [LARGE SCALE GENOMIC DNA]</scope>
    <source>
        <strain evidence="5 6">DSM 45430</strain>
    </source>
</reference>
<feature type="transmembrane region" description="Helical" evidence="3">
    <location>
        <begin position="24"/>
        <end position="44"/>
    </location>
</feature>
<comment type="similarity">
    <text evidence="1">Belongs to the prephenate/arogenate dehydrogenase family.</text>
</comment>
<name>A0A2W2CL00_9ACTN</name>
<dbReference type="PANTHER" id="PTHR21363:SF0">
    <property type="entry name" value="PREPHENATE DEHYDROGENASE [NADP(+)]"/>
    <property type="match status" value="1"/>
</dbReference>
<dbReference type="PANTHER" id="PTHR21363">
    <property type="entry name" value="PREPHENATE DEHYDROGENASE"/>
    <property type="match status" value="1"/>
</dbReference>
<evidence type="ECO:0000313" key="6">
    <source>
        <dbReference type="Proteomes" id="UP000248627"/>
    </source>
</evidence>
<keyword evidence="6" id="KW-1185">Reference proteome</keyword>
<dbReference type="GO" id="GO:0006571">
    <property type="term" value="P:tyrosine biosynthetic process"/>
    <property type="evidence" value="ECO:0007669"/>
    <property type="project" value="InterPro"/>
</dbReference>
<gene>
    <name evidence="5" type="ORF">C1I93_06455</name>
</gene>
<sequence length="316" mass="31856">MIIDAYGCGVWFPHPYARHGGTSMIVSVVVVGAGLIGASVGLAARAQGLSVTLLDEDPAAVAEAVARGAGRPAAPQEPTVDLAVLAVPPNAVPAVLRTAQQHRLARVYTDVASVKASVVAGARAAGCDLTSFVPGHPMAGGERSGPTAARADLFAGRSWAICPTQAPPAAVDLVCHLVRLCGATPVLRSPEEHDRAVAAVSHTPHLVAGALAAALARLPAADLCLAGPGLRDTTRIAAGDPHLWTQILAHNATEVAAVATAVAEDLRRAAEALAANPPDLATVNGLLGAGQAGRAALEVAAEHGSRRGSRGLPARR</sequence>
<dbReference type="NCBIfam" id="NF005112">
    <property type="entry name" value="PRK06545.2-4"/>
    <property type="match status" value="1"/>
</dbReference>
<dbReference type="SUPFAM" id="SSF48179">
    <property type="entry name" value="6-phosphogluconate dehydrogenase C-terminal domain-like"/>
    <property type="match status" value="1"/>
</dbReference>
<feature type="domain" description="Prephenate/arogenate dehydrogenase" evidence="4">
    <location>
        <begin position="26"/>
        <end position="304"/>
    </location>
</feature>
<comment type="caution">
    <text evidence="5">The sequence shown here is derived from an EMBL/GenBank/DDBJ whole genome shotgun (WGS) entry which is preliminary data.</text>
</comment>
<dbReference type="PROSITE" id="PS51176">
    <property type="entry name" value="PDH_ADH"/>
    <property type="match status" value="1"/>
</dbReference>
<keyword evidence="3" id="KW-1133">Transmembrane helix</keyword>
<dbReference type="InterPro" id="IPR003099">
    <property type="entry name" value="Prephen_DH"/>
</dbReference>
<protein>
    <submittedName>
        <fullName evidence="5">Prephenate dehydrogenase</fullName>
    </submittedName>
</protein>
<evidence type="ECO:0000256" key="2">
    <source>
        <dbReference type="ARBA" id="ARBA00023002"/>
    </source>
</evidence>
<dbReference type="AlphaFoldDB" id="A0A2W2CL00"/>
<dbReference type="InterPro" id="IPR046825">
    <property type="entry name" value="PDH_C"/>
</dbReference>
<dbReference type="Pfam" id="PF20463">
    <property type="entry name" value="PDH_C"/>
    <property type="match status" value="1"/>
</dbReference>
<evidence type="ECO:0000256" key="1">
    <source>
        <dbReference type="ARBA" id="ARBA00007964"/>
    </source>
</evidence>
<organism evidence="5 6">
    <name type="scientific">Micromonospora endophytica</name>
    <dbReference type="NCBI Taxonomy" id="515350"/>
    <lineage>
        <taxon>Bacteria</taxon>
        <taxon>Bacillati</taxon>
        <taxon>Actinomycetota</taxon>
        <taxon>Actinomycetes</taxon>
        <taxon>Micromonosporales</taxon>
        <taxon>Micromonosporaceae</taxon>
        <taxon>Micromonospora</taxon>
    </lineage>
</organism>
<evidence type="ECO:0000256" key="3">
    <source>
        <dbReference type="SAM" id="Phobius"/>
    </source>
</evidence>
<dbReference type="SUPFAM" id="SSF51735">
    <property type="entry name" value="NAD(P)-binding Rossmann-fold domains"/>
    <property type="match status" value="1"/>
</dbReference>
<dbReference type="EMBL" id="POTX01000027">
    <property type="protein sequence ID" value="PZF99192.1"/>
    <property type="molecule type" value="Genomic_DNA"/>
</dbReference>
<dbReference type="GO" id="GO:0004665">
    <property type="term" value="F:prephenate dehydrogenase (NADP+) activity"/>
    <property type="evidence" value="ECO:0007669"/>
    <property type="project" value="InterPro"/>
</dbReference>
<keyword evidence="2" id="KW-0560">Oxidoreductase</keyword>
<dbReference type="InterPro" id="IPR046826">
    <property type="entry name" value="PDH_N"/>
</dbReference>
<dbReference type="InterPro" id="IPR050812">
    <property type="entry name" value="Preph/Arog_dehydrog"/>
</dbReference>
<evidence type="ECO:0000313" key="5">
    <source>
        <dbReference type="EMBL" id="PZF99192.1"/>
    </source>
</evidence>
<proteinExistence type="inferred from homology"/>
<dbReference type="InterPro" id="IPR036291">
    <property type="entry name" value="NAD(P)-bd_dom_sf"/>
</dbReference>
<dbReference type="Pfam" id="PF02153">
    <property type="entry name" value="PDH_N"/>
    <property type="match status" value="1"/>
</dbReference>
<keyword evidence="3" id="KW-0812">Transmembrane</keyword>
<dbReference type="Gene3D" id="1.10.3660.10">
    <property type="entry name" value="6-phosphogluconate dehydrogenase C-terminal like domain"/>
    <property type="match status" value="1"/>
</dbReference>
<dbReference type="GO" id="GO:0070403">
    <property type="term" value="F:NAD+ binding"/>
    <property type="evidence" value="ECO:0007669"/>
    <property type="project" value="InterPro"/>
</dbReference>
<accession>A0A2W2CL00</accession>
<keyword evidence="3" id="KW-0472">Membrane</keyword>